<evidence type="ECO:0000256" key="6">
    <source>
        <dbReference type="ARBA" id="ARBA00037784"/>
    </source>
</evidence>
<accession>A0A150G7U3</accession>
<dbReference type="GO" id="GO:0043829">
    <property type="term" value="F:tRNA-specific adenosine-37 deaminase activity"/>
    <property type="evidence" value="ECO:0007669"/>
    <property type="project" value="UniProtKB-EC"/>
</dbReference>
<evidence type="ECO:0000256" key="5">
    <source>
        <dbReference type="ARBA" id="ARBA00037026"/>
    </source>
</evidence>
<keyword evidence="2" id="KW-0479">Metal-binding</keyword>
<keyword evidence="4" id="KW-0862">Zinc</keyword>
<evidence type="ECO:0000256" key="11">
    <source>
        <dbReference type="ARBA" id="ARBA00047635"/>
    </source>
</evidence>
<comment type="catalytic activity">
    <reaction evidence="11">
        <text>adenosine(37) in tRNA(Ala) + H2O + H(+) = inosine(37) in tRNA(Ala) + NH4(+)</text>
        <dbReference type="Rhea" id="RHEA:50968"/>
        <dbReference type="Rhea" id="RHEA-COMP:12855"/>
        <dbReference type="Rhea" id="RHEA-COMP:12856"/>
        <dbReference type="ChEBI" id="CHEBI:15377"/>
        <dbReference type="ChEBI" id="CHEBI:15378"/>
        <dbReference type="ChEBI" id="CHEBI:28938"/>
        <dbReference type="ChEBI" id="CHEBI:74411"/>
        <dbReference type="ChEBI" id="CHEBI:82852"/>
        <dbReference type="EC" id="3.5.4.34"/>
    </reaction>
</comment>
<dbReference type="GO" id="GO:0008033">
    <property type="term" value="P:tRNA processing"/>
    <property type="evidence" value="ECO:0007669"/>
    <property type="project" value="UniProtKB-KW"/>
</dbReference>
<dbReference type="OrthoDB" id="10268011at2759"/>
<dbReference type="SMART" id="SM00552">
    <property type="entry name" value="ADEAMc"/>
    <property type="match status" value="1"/>
</dbReference>
<protein>
    <recommendedName>
        <fullName evidence="9">tRNA-specific adenosine deaminase 1</fullName>
        <ecNumber evidence="8">3.5.4.34</ecNumber>
    </recommendedName>
    <alternativeName>
        <fullName evidence="10">tRNA-specific adenosine-37 deaminase</fullName>
    </alternativeName>
</protein>
<evidence type="ECO:0000256" key="9">
    <source>
        <dbReference type="ARBA" id="ARBA00040502"/>
    </source>
</evidence>
<evidence type="ECO:0000256" key="7">
    <source>
        <dbReference type="ARBA" id="ARBA00038326"/>
    </source>
</evidence>
<organism evidence="14 15">
    <name type="scientific">Gonium pectorale</name>
    <name type="common">Green alga</name>
    <dbReference type="NCBI Taxonomy" id="33097"/>
    <lineage>
        <taxon>Eukaryota</taxon>
        <taxon>Viridiplantae</taxon>
        <taxon>Chlorophyta</taxon>
        <taxon>core chlorophytes</taxon>
        <taxon>Chlorophyceae</taxon>
        <taxon>CS clade</taxon>
        <taxon>Chlamydomonadales</taxon>
        <taxon>Volvocaceae</taxon>
        <taxon>Gonium</taxon>
    </lineage>
</organism>
<gene>
    <name evidence="14" type="ORF">GPECTOR_49g501</name>
</gene>
<evidence type="ECO:0000259" key="13">
    <source>
        <dbReference type="PROSITE" id="PS50141"/>
    </source>
</evidence>
<evidence type="ECO:0000256" key="8">
    <source>
        <dbReference type="ARBA" id="ARBA00038940"/>
    </source>
</evidence>
<dbReference type="PANTHER" id="PTHR46516:SF1">
    <property type="entry name" value="TRNA-SPECIFIC ADENOSINE DEAMINASE 1"/>
    <property type="match status" value="1"/>
</dbReference>
<reference evidence="15" key="1">
    <citation type="journal article" date="2016" name="Nat. Commun.">
        <title>The Gonium pectorale genome demonstrates co-option of cell cycle regulation during the evolution of multicellularity.</title>
        <authorList>
            <person name="Hanschen E.R."/>
            <person name="Marriage T.N."/>
            <person name="Ferris P.J."/>
            <person name="Hamaji T."/>
            <person name="Toyoda A."/>
            <person name="Fujiyama A."/>
            <person name="Neme R."/>
            <person name="Noguchi H."/>
            <person name="Minakuchi Y."/>
            <person name="Suzuki M."/>
            <person name="Kawai-Toyooka H."/>
            <person name="Smith D.R."/>
            <person name="Sparks H."/>
            <person name="Anderson J."/>
            <person name="Bakaric R."/>
            <person name="Luria V."/>
            <person name="Karger A."/>
            <person name="Kirschner M.W."/>
            <person name="Durand P.M."/>
            <person name="Michod R.E."/>
            <person name="Nozaki H."/>
            <person name="Olson B.J."/>
        </authorList>
    </citation>
    <scope>NUCLEOTIDE SEQUENCE [LARGE SCALE GENOMIC DNA]</scope>
    <source>
        <strain evidence="15">NIES-2863</strain>
    </source>
</reference>
<dbReference type="AlphaFoldDB" id="A0A150G7U3"/>
<evidence type="ECO:0000313" key="15">
    <source>
        <dbReference type="Proteomes" id="UP000075714"/>
    </source>
</evidence>
<comment type="cofactor">
    <cofactor evidence="5">
        <name>1D-myo-inositol hexakisphosphate</name>
        <dbReference type="ChEBI" id="CHEBI:58130"/>
    </cofactor>
</comment>
<proteinExistence type="inferred from homology"/>
<comment type="caution">
    <text evidence="14">The sequence shown here is derived from an EMBL/GenBank/DDBJ whole genome shotgun (WGS) entry which is preliminary data.</text>
</comment>
<dbReference type="Pfam" id="PF02137">
    <property type="entry name" value="A_deamin"/>
    <property type="match status" value="1"/>
</dbReference>
<evidence type="ECO:0000313" key="14">
    <source>
        <dbReference type="EMBL" id="KXZ45917.1"/>
    </source>
</evidence>
<dbReference type="EMBL" id="LSYV01000050">
    <property type="protein sequence ID" value="KXZ45917.1"/>
    <property type="molecule type" value="Genomic_DNA"/>
</dbReference>
<feature type="region of interest" description="Disordered" evidence="12">
    <location>
        <begin position="26"/>
        <end position="78"/>
    </location>
</feature>
<dbReference type="GO" id="GO:0046872">
    <property type="term" value="F:metal ion binding"/>
    <property type="evidence" value="ECO:0007669"/>
    <property type="project" value="UniProtKB-KW"/>
</dbReference>
<evidence type="ECO:0000256" key="12">
    <source>
        <dbReference type="SAM" id="MobiDB-lite"/>
    </source>
</evidence>
<feature type="domain" description="A to I editase" evidence="13">
    <location>
        <begin position="86"/>
        <end position="280"/>
    </location>
</feature>
<dbReference type="STRING" id="33097.A0A150G7U3"/>
<evidence type="ECO:0000256" key="2">
    <source>
        <dbReference type="ARBA" id="ARBA00022723"/>
    </source>
</evidence>
<evidence type="ECO:0000256" key="3">
    <source>
        <dbReference type="ARBA" id="ARBA00022801"/>
    </source>
</evidence>
<dbReference type="Proteomes" id="UP000075714">
    <property type="component" value="Unassembled WGS sequence"/>
</dbReference>
<dbReference type="PROSITE" id="PS50141">
    <property type="entry name" value="A_DEAMIN_EDITASE"/>
    <property type="match status" value="1"/>
</dbReference>
<dbReference type="EC" id="3.5.4.34" evidence="8"/>
<dbReference type="InterPro" id="IPR002466">
    <property type="entry name" value="A_deamin"/>
</dbReference>
<dbReference type="GO" id="GO:0003723">
    <property type="term" value="F:RNA binding"/>
    <property type="evidence" value="ECO:0007669"/>
    <property type="project" value="InterPro"/>
</dbReference>
<keyword evidence="15" id="KW-1185">Reference proteome</keyword>
<evidence type="ECO:0000256" key="1">
    <source>
        <dbReference type="ARBA" id="ARBA00022694"/>
    </source>
</evidence>
<comment type="similarity">
    <text evidence="7">Belongs to the ADAT1 family.</text>
</comment>
<evidence type="ECO:0000256" key="4">
    <source>
        <dbReference type="ARBA" id="ARBA00022833"/>
    </source>
</evidence>
<feature type="compositionally biased region" description="Gly residues" evidence="12">
    <location>
        <begin position="40"/>
        <end position="53"/>
    </location>
</feature>
<name>A0A150G7U3_GONPE</name>
<evidence type="ECO:0000256" key="10">
    <source>
        <dbReference type="ARBA" id="ARBA00041760"/>
    </source>
</evidence>
<keyword evidence="3" id="KW-0378">Hydrolase</keyword>
<comment type="function">
    <text evidence="6">Specifically deaminates adenosine-37 to inosine in tRNA-Ala.</text>
</comment>
<sequence length="412" mass="42292">MATAEAAWQGGQVVSVFEVVTVGDETGAEAGAETSAPQTGGDGGCSSDGGGSGESLPERDPAGTSDGSTADGTAADGQGRRRRLLLRLRPGLRLLMYVSQPPCGDASILDTLDVAQHLGDGAAPGASSGIFPVAAPCGGASARRVAAAPAEGNSVPQARDVDVDEQHAGAAAGRVRRKPGRGDATLSLSCSDKIARWCCLGVQGCLLSGLLERPLHLDLLAVGATPAMQSAAGLEAAQAAVLSAAQRAFAGRLLADAAVMEATVAHAPFALRTPRLAALPPPPAALGLSPDAARKVPSERTRSRLCRAAMLRRLCNLLGQLPQVAQQVLLAFDHDGAAAMEASCSPLLCWSTLPYRRLKRLLGGGYCASWDAMRNAPGSMFAFWLPKPEGHQDFMEGLAERALRPEPGVGSE</sequence>
<keyword evidence="1" id="KW-0819">tRNA processing</keyword>
<dbReference type="PANTHER" id="PTHR46516">
    <property type="entry name" value="TRNA-SPECIFIC ADENOSINE DEAMINASE 1"/>
    <property type="match status" value="1"/>
</dbReference>